<feature type="domain" description="Cytochrome b5 heme-binding" evidence="12">
    <location>
        <begin position="14"/>
        <end position="91"/>
    </location>
</feature>
<feature type="non-terminal residue" evidence="13">
    <location>
        <position position="239"/>
    </location>
</feature>
<dbReference type="InterPro" id="IPR005804">
    <property type="entry name" value="FA_desaturase_dom"/>
</dbReference>
<dbReference type="SUPFAM" id="SSF55856">
    <property type="entry name" value="Cytochrome b5-like heme/steroid binding domain"/>
    <property type="match status" value="1"/>
</dbReference>
<evidence type="ECO:0000256" key="8">
    <source>
        <dbReference type="ARBA" id="ARBA00023004"/>
    </source>
</evidence>
<accession>A0A8S3YLR9</accession>
<evidence type="ECO:0000256" key="11">
    <source>
        <dbReference type="SAM" id="Phobius"/>
    </source>
</evidence>
<keyword evidence="4 11" id="KW-0812">Transmembrane</keyword>
<dbReference type="GO" id="GO:0016717">
    <property type="term" value="F:oxidoreductase activity, acting on paired donors, with oxidation of a pair of donors resulting in the reduction of molecular oxygen to two molecules of water"/>
    <property type="evidence" value="ECO:0007669"/>
    <property type="project" value="TreeGrafter"/>
</dbReference>
<keyword evidence="8" id="KW-0408">Iron</keyword>
<sequence>MCKTGNQVNGDESLPVFGWDEVRKHATKTSQWIVIDGYVYDVTRWAKKHPGGPRMLTNQAGQDSTDAWIAFHNDKKAVSKYLTALRVGKLRKDEDKESELIKDFRDLRRTVEDMGLFKASTVFFTFIMLHIFALEFIGWLIVYYFGTAWLTLLVASVFLVSAQAQAGWAQHDYGHLSVFNSTKVNHWIHIFLLNFFKGVSSSWWNHRHYLHHAKPNMLRKDPDIRLEMFFLLGNNLPKE</sequence>
<feature type="transmembrane region" description="Helical" evidence="11">
    <location>
        <begin position="140"/>
        <end position="160"/>
    </location>
</feature>
<organism evidence="13 14">
    <name type="scientific">Candidula unifasciata</name>
    <dbReference type="NCBI Taxonomy" id="100452"/>
    <lineage>
        <taxon>Eukaryota</taxon>
        <taxon>Metazoa</taxon>
        <taxon>Spiralia</taxon>
        <taxon>Lophotrochozoa</taxon>
        <taxon>Mollusca</taxon>
        <taxon>Gastropoda</taxon>
        <taxon>Heterobranchia</taxon>
        <taxon>Euthyneura</taxon>
        <taxon>Panpulmonata</taxon>
        <taxon>Eupulmonata</taxon>
        <taxon>Stylommatophora</taxon>
        <taxon>Helicina</taxon>
        <taxon>Helicoidea</taxon>
        <taxon>Geomitridae</taxon>
        <taxon>Candidula</taxon>
    </lineage>
</organism>
<dbReference type="PROSITE" id="PS50255">
    <property type="entry name" value="CYTOCHROME_B5_2"/>
    <property type="match status" value="1"/>
</dbReference>
<dbReference type="Pfam" id="PF00173">
    <property type="entry name" value="Cyt-b5"/>
    <property type="match status" value="1"/>
</dbReference>
<dbReference type="InterPro" id="IPR036400">
    <property type="entry name" value="Cyt_B5-like_heme/steroid_sf"/>
</dbReference>
<evidence type="ECO:0000313" key="14">
    <source>
        <dbReference type="Proteomes" id="UP000678393"/>
    </source>
</evidence>
<dbReference type="OrthoDB" id="260091at2759"/>
<evidence type="ECO:0000256" key="9">
    <source>
        <dbReference type="ARBA" id="ARBA00023098"/>
    </source>
</evidence>
<dbReference type="PRINTS" id="PR00363">
    <property type="entry name" value="CYTOCHROMEB5"/>
</dbReference>
<name>A0A8S3YLR9_9EUPU</name>
<reference evidence="13" key="1">
    <citation type="submission" date="2021-04" db="EMBL/GenBank/DDBJ databases">
        <authorList>
            <consortium name="Molecular Ecology Group"/>
        </authorList>
    </citation>
    <scope>NUCLEOTIDE SEQUENCE</scope>
</reference>
<evidence type="ECO:0000256" key="7">
    <source>
        <dbReference type="ARBA" id="ARBA00023002"/>
    </source>
</evidence>
<comment type="similarity">
    <text evidence="2">Belongs to the fatty acid desaturase type 1 family.</text>
</comment>
<evidence type="ECO:0000256" key="1">
    <source>
        <dbReference type="ARBA" id="ARBA00004141"/>
    </source>
</evidence>
<dbReference type="GO" id="GO:0046872">
    <property type="term" value="F:metal ion binding"/>
    <property type="evidence" value="ECO:0007669"/>
    <property type="project" value="UniProtKB-KW"/>
</dbReference>
<comment type="caution">
    <text evidence="13">The sequence shown here is derived from an EMBL/GenBank/DDBJ whole genome shotgun (WGS) entry which is preliminary data.</text>
</comment>
<dbReference type="Proteomes" id="UP000678393">
    <property type="component" value="Unassembled WGS sequence"/>
</dbReference>
<keyword evidence="9" id="KW-0443">Lipid metabolism</keyword>
<evidence type="ECO:0000256" key="10">
    <source>
        <dbReference type="ARBA" id="ARBA00023136"/>
    </source>
</evidence>
<keyword evidence="3" id="KW-0349">Heme</keyword>
<evidence type="ECO:0000313" key="13">
    <source>
        <dbReference type="EMBL" id="CAG5116050.1"/>
    </source>
</evidence>
<comment type="subcellular location">
    <subcellularLocation>
        <location evidence="1">Membrane</location>
        <topology evidence="1">Multi-pass membrane protein</topology>
    </subcellularLocation>
</comment>
<evidence type="ECO:0000256" key="6">
    <source>
        <dbReference type="ARBA" id="ARBA00022989"/>
    </source>
</evidence>
<evidence type="ECO:0000259" key="12">
    <source>
        <dbReference type="PROSITE" id="PS50255"/>
    </source>
</evidence>
<dbReference type="EMBL" id="CAJHNH020000202">
    <property type="protein sequence ID" value="CAG5116050.1"/>
    <property type="molecule type" value="Genomic_DNA"/>
</dbReference>
<keyword evidence="10 11" id="KW-0472">Membrane</keyword>
<dbReference type="PANTHER" id="PTHR19353">
    <property type="entry name" value="FATTY ACID DESATURASE 2"/>
    <property type="match status" value="1"/>
</dbReference>
<dbReference type="AlphaFoldDB" id="A0A8S3YLR9"/>
<keyword evidence="7" id="KW-0560">Oxidoreductase</keyword>
<protein>
    <recommendedName>
        <fullName evidence="12">Cytochrome b5 heme-binding domain-containing protein</fullName>
    </recommendedName>
</protein>
<keyword evidence="5" id="KW-0479">Metal-binding</keyword>
<evidence type="ECO:0000256" key="2">
    <source>
        <dbReference type="ARBA" id="ARBA00009295"/>
    </source>
</evidence>
<evidence type="ECO:0000256" key="5">
    <source>
        <dbReference type="ARBA" id="ARBA00022723"/>
    </source>
</evidence>
<dbReference type="PANTHER" id="PTHR19353:SF88">
    <property type="entry name" value="DELTA(5) FATTY ACID DESATURASE FAT-4"/>
    <property type="match status" value="1"/>
</dbReference>
<dbReference type="InterPro" id="IPR001199">
    <property type="entry name" value="Cyt_B5-like_heme/steroid-bd"/>
</dbReference>
<dbReference type="Pfam" id="PF00487">
    <property type="entry name" value="FA_desaturase"/>
    <property type="match status" value="1"/>
</dbReference>
<gene>
    <name evidence="13" type="ORF">CUNI_LOCUS1608</name>
</gene>
<dbReference type="SMART" id="SM01117">
    <property type="entry name" value="Cyt-b5"/>
    <property type="match status" value="1"/>
</dbReference>
<proteinExistence type="inferred from homology"/>
<dbReference type="Gene3D" id="3.10.120.10">
    <property type="entry name" value="Cytochrome b5-like heme/steroid binding domain"/>
    <property type="match status" value="1"/>
</dbReference>
<dbReference type="GO" id="GO:0006629">
    <property type="term" value="P:lipid metabolic process"/>
    <property type="evidence" value="ECO:0007669"/>
    <property type="project" value="UniProtKB-KW"/>
</dbReference>
<keyword evidence="6 11" id="KW-1133">Transmembrane helix</keyword>
<keyword evidence="14" id="KW-1185">Reference proteome</keyword>
<dbReference type="InterPro" id="IPR012171">
    <property type="entry name" value="Fatty_acid_desaturase"/>
</dbReference>
<dbReference type="FunFam" id="3.10.120.10:FF:000007">
    <property type="entry name" value="Sulfite oxidase, mitochondrial"/>
    <property type="match status" value="1"/>
</dbReference>
<dbReference type="GO" id="GO:0016020">
    <property type="term" value="C:membrane"/>
    <property type="evidence" value="ECO:0007669"/>
    <property type="project" value="UniProtKB-SubCell"/>
</dbReference>
<evidence type="ECO:0000256" key="3">
    <source>
        <dbReference type="ARBA" id="ARBA00022617"/>
    </source>
</evidence>
<feature type="transmembrane region" description="Helical" evidence="11">
    <location>
        <begin position="115"/>
        <end position="134"/>
    </location>
</feature>
<evidence type="ECO:0000256" key="4">
    <source>
        <dbReference type="ARBA" id="ARBA00022692"/>
    </source>
</evidence>